<accession>A0A7S1HSA1</accession>
<proteinExistence type="predicted"/>
<reference evidence="2" key="1">
    <citation type="submission" date="2021-01" db="EMBL/GenBank/DDBJ databases">
        <authorList>
            <person name="Corre E."/>
            <person name="Pelletier E."/>
            <person name="Niang G."/>
            <person name="Scheremetjew M."/>
            <person name="Finn R."/>
            <person name="Kale V."/>
            <person name="Holt S."/>
            <person name="Cochrane G."/>
            <person name="Meng A."/>
            <person name="Brown T."/>
            <person name="Cohen L."/>
        </authorList>
    </citation>
    <scope>NUCLEOTIDE SEQUENCE</scope>
    <source>
        <strain evidence="2">NIES-381</strain>
    </source>
</reference>
<sequence length="124" mass="12532">MVPGTGLAWGWGSGLPAGPPSGRREVDHPRIHSSTEPAPASSAVLGDGACWAGPGGMLARPGPLAVALESSGVHEGSGDKWSSFGPRRLSVTGSSMCFGMGSLVRTSACSHSCTRSSKQRSSVL</sequence>
<dbReference type="AlphaFoldDB" id="A0A7S1HSA1"/>
<feature type="region of interest" description="Disordered" evidence="1">
    <location>
        <begin position="1"/>
        <end position="44"/>
    </location>
</feature>
<evidence type="ECO:0000256" key="1">
    <source>
        <dbReference type="SAM" id="MobiDB-lite"/>
    </source>
</evidence>
<dbReference type="EMBL" id="HBGA01001309">
    <property type="protein sequence ID" value="CAD8989463.1"/>
    <property type="molecule type" value="Transcribed_RNA"/>
</dbReference>
<name>A0A7S1HSA1_9EUGL</name>
<protein>
    <submittedName>
        <fullName evidence="2">Uncharacterized protein</fullName>
    </submittedName>
</protein>
<gene>
    <name evidence="2" type="ORF">EGYM00392_LOCUS504</name>
</gene>
<evidence type="ECO:0000313" key="2">
    <source>
        <dbReference type="EMBL" id="CAD8989463.1"/>
    </source>
</evidence>
<organism evidence="2">
    <name type="scientific">Eutreptiella gymnastica</name>
    <dbReference type="NCBI Taxonomy" id="73025"/>
    <lineage>
        <taxon>Eukaryota</taxon>
        <taxon>Discoba</taxon>
        <taxon>Euglenozoa</taxon>
        <taxon>Euglenida</taxon>
        <taxon>Spirocuta</taxon>
        <taxon>Euglenophyceae</taxon>
        <taxon>Eutreptiales</taxon>
        <taxon>Eutreptiaceae</taxon>
        <taxon>Eutreptiella</taxon>
    </lineage>
</organism>